<dbReference type="VEuPathDB" id="FungiDB:MYCTH_2308822"/>
<dbReference type="AlphaFoldDB" id="G2QKB8"/>
<dbReference type="GeneID" id="11511029"/>
<sequence>MLPDQKPKQAAQYRESLADPADQRGFRVFEVASAARKLPEPTMTDFGELDSLKEDAE</sequence>
<protein>
    <submittedName>
        <fullName evidence="1">Uncharacterized protein</fullName>
    </submittedName>
</protein>
<gene>
    <name evidence="1" type="ORF">MYCTH_2308822</name>
</gene>
<dbReference type="InParanoid" id="G2QKB8"/>
<organism evidence="1 2">
    <name type="scientific">Thermothelomyces thermophilus (strain ATCC 42464 / BCRC 31852 / DSM 1799)</name>
    <name type="common">Sporotrichum thermophile</name>
    <dbReference type="NCBI Taxonomy" id="573729"/>
    <lineage>
        <taxon>Eukaryota</taxon>
        <taxon>Fungi</taxon>
        <taxon>Dikarya</taxon>
        <taxon>Ascomycota</taxon>
        <taxon>Pezizomycotina</taxon>
        <taxon>Sordariomycetes</taxon>
        <taxon>Sordariomycetidae</taxon>
        <taxon>Sordariales</taxon>
        <taxon>Chaetomiaceae</taxon>
        <taxon>Thermothelomyces</taxon>
    </lineage>
</organism>
<dbReference type="KEGG" id="mtm:MYCTH_2308822"/>
<accession>G2QKB8</accession>
<keyword evidence="2" id="KW-1185">Reference proteome</keyword>
<name>G2QKB8_THET4</name>
<dbReference type="HOGENOM" id="CLU_2998110_0_0_1"/>
<proteinExistence type="predicted"/>
<evidence type="ECO:0000313" key="2">
    <source>
        <dbReference type="Proteomes" id="UP000007322"/>
    </source>
</evidence>
<dbReference type="EMBL" id="CP003006">
    <property type="protein sequence ID" value="AEO60024.1"/>
    <property type="molecule type" value="Genomic_DNA"/>
</dbReference>
<evidence type="ECO:0000313" key="1">
    <source>
        <dbReference type="EMBL" id="AEO60024.1"/>
    </source>
</evidence>
<reference evidence="1 2" key="1">
    <citation type="journal article" date="2011" name="Nat. Biotechnol.">
        <title>Comparative genomic analysis of the thermophilic biomass-degrading fungi Myceliophthora thermophila and Thielavia terrestris.</title>
        <authorList>
            <person name="Berka R.M."/>
            <person name="Grigoriev I.V."/>
            <person name="Otillar R."/>
            <person name="Salamov A."/>
            <person name="Grimwood J."/>
            <person name="Reid I."/>
            <person name="Ishmael N."/>
            <person name="John T."/>
            <person name="Darmond C."/>
            <person name="Moisan M.-C."/>
            <person name="Henrissat B."/>
            <person name="Coutinho P.M."/>
            <person name="Lombard V."/>
            <person name="Natvig D.O."/>
            <person name="Lindquist E."/>
            <person name="Schmutz J."/>
            <person name="Lucas S."/>
            <person name="Harris P."/>
            <person name="Powlowski J."/>
            <person name="Bellemare A."/>
            <person name="Taylor D."/>
            <person name="Butler G."/>
            <person name="de Vries R.P."/>
            <person name="Allijn I.E."/>
            <person name="van den Brink J."/>
            <person name="Ushinsky S."/>
            <person name="Storms R."/>
            <person name="Powell A.J."/>
            <person name="Paulsen I.T."/>
            <person name="Elbourne L.D.H."/>
            <person name="Baker S.E."/>
            <person name="Magnuson J."/>
            <person name="LaBoissiere S."/>
            <person name="Clutterbuck A.J."/>
            <person name="Martinez D."/>
            <person name="Wogulis M."/>
            <person name="de Leon A.L."/>
            <person name="Rey M.W."/>
            <person name="Tsang A."/>
        </authorList>
    </citation>
    <scope>NUCLEOTIDE SEQUENCE [LARGE SCALE GENOMIC DNA]</scope>
    <source>
        <strain evidence="2">ATCC 42464 / BCRC 31852 / DSM 1799</strain>
    </source>
</reference>
<dbReference type="Proteomes" id="UP000007322">
    <property type="component" value="Chromosome 5"/>
</dbReference>
<dbReference type="RefSeq" id="XP_003665269.1">
    <property type="nucleotide sequence ID" value="XM_003665221.1"/>
</dbReference>